<evidence type="ECO:0000256" key="4">
    <source>
        <dbReference type="ARBA" id="ARBA00020820"/>
    </source>
</evidence>
<accession>A0A1S3JB00</accession>
<dbReference type="InParanoid" id="A0A1S3JB00"/>
<evidence type="ECO:0000313" key="11">
    <source>
        <dbReference type="Proteomes" id="UP000085678"/>
    </source>
</evidence>
<reference evidence="12" key="1">
    <citation type="submission" date="2025-08" db="UniProtKB">
        <authorList>
            <consortium name="RefSeq"/>
        </authorList>
    </citation>
    <scope>IDENTIFICATION</scope>
    <source>
        <tissue evidence="12">Gonads</tissue>
    </source>
</reference>
<evidence type="ECO:0000256" key="9">
    <source>
        <dbReference type="PIRNR" id="PIRNR017207"/>
    </source>
</evidence>
<keyword evidence="8 9" id="KW-0472">Membrane</keyword>
<proteinExistence type="inferred from homology"/>
<keyword evidence="7 10" id="KW-1133">Transmembrane helix</keyword>
<feature type="transmembrane region" description="Helical" evidence="10">
    <location>
        <begin position="121"/>
        <end position="141"/>
    </location>
</feature>
<sequence length="175" mass="19488">MASPAGRGPKTRKWQIDFCHRTKSDKAAVNLVSPPGYSPESGKALIGKERKEGDEALIMKRSWDIALGPIKQIPMNLFIMWMAGNTISIFPIMMVGMSLFRPIQAMIAYQSAFRMIEGGQALFQKFVWILGNFLILLLAMYKCHGMGLLPTHASDWLAFVETPKRLEWSGGGLGL</sequence>
<dbReference type="Proteomes" id="UP000085678">
    <property type="component" value="Unplaced"/>
</dbReference>
<comment type="subunit">
    <text evidence="3">Component of the ER membrane protein complex (EMC).</text>
</comment>
<dbReference type="AlphaFoldDB" id="A0A1S3JB00"/>
<dbReference type="PIRSF" id="PIRSF017207">
    <property type="entry name" value="UCP017207_TM-p85"/>
    <property type="match status" value="1"/>
</dbReference>
<name>A0A1S3JB00_LINAN</name>
<gene>
    <name evidence="12" type="primary">LOC106171675</name>
</gene>
<dbReference type="GO" id="GO:0005789">
    <property type="term" value="C:endoplasmic reticulum membrane"/>
    <property type="evidence" value="ECO:0007669"/>
    <property type="project" value="UniProtKB-SubCell"/>
</dbReference>
<dbReference type="InterPro" id="IPR009445">
    <property type="entry name" value="TMEM85/Emc4"/>
</dbReference>
<dbReference type="PANTHER" id="PTHR19315">
    <property type="entry name" value="ER MEMBRANE PROTEIN COMPLEX SUBUNIT 4"/>
    <property type="match status" value="1"/>
</dbReference>
<comment type="similarity">
    <text evidence="2 9">Belongs to the EMC4 family.</text>
</comment>
<dbReference type="RefSeq" id="XP_013407572.1">
    <property type="nucleotide sequence ID" value="XM_013552118.2"/>
</dbReference>
<keyword evidence="6" id="KW-0256">Endoplasmic reticulum</keyword>
<dbReference type="STRING" id="7574.A0A1S3JB00"/>
<dbReference type="Pfam" id="PF06417">
    <property type="entry name" value="EMC4"/>
    <property type="match status" value="1"/>
</dbReference>
<evidence type="ECO:0000256" key="10">
    <source>
        <dbReference type="SAM" id="Phobius"/>
    </source>
</evidence>
<keyword evidence="5 10" id="KW-0812">Transmembrane</keyword>
<evidence type="ECO:0000256" key="2">
    <source>
        <dbReference type="ARBA" id="ARBA00007715"/>
    </source>
</evidence>
<evidence type="ECO:0000256" key="5">
    <source>
        <dbReference type="ARBA" id="ARBA00022692"/>
    </source>
</evidence>
<evidence type="ECO:0000313" key="12">
    <source>
        <dbReference type="RefSeq" id="XP_013407572.1"/>
    </source>
</evidence>
<dbReference type="FunCoup" id="A0A1S3JB00">
    <property type="interactions" value="2572"/>
</dbReference>
<keyword evidence="11" id="KW-1185">Reference proteome</keyword>
<evidence type="ECO:0000256" key="7">
    <source>
        <dbReference type="ARBA" id="ARBA00022989"/>
    </source>
</evidence>
<dbReference type="OrthoDB" id="369569at2759"/>
<evidence type="ECO:0000256" key="6">
    <source>
        <dbReference type="ARBA" id="ARBA00022824"/>
    </source>
</evidence>
<evidence type="ECO:0000256" key="3">
    <source>
        <dbReference type="ARBA" id="ARBA00011276"/>
    </source>
</evidence>
<dbReference type="KEGG" id="lak:106171675"/>
<evidence type="ECO:0000256" key="1">
    <source>
        <dbReference type="ARBA" id="ARBA00004477"/>
    </source>
</evidence>
<dbReference type="GeneID" id="106171675"/>
<organism evidence="11 12">
    <name type="scientific">Lingula anatina</name>
    <name type="common">Brachiopod</name>
    <name type="synonym">Lingula unguis</name>
    <dbReference type="NCBI Taxonomy" id="7574"/>
    <lineage>
        <taxon>Eukaryota</taxon>
        <taxon>Metazoa</taxon>
        <taxon>Spiralia</taxon>
        <taxon>Lophotrochozoa</taxon>
        <taxon>Brachiopoda</taxon>
        <taxon>Linguliformea</taxon>
        <taxon>Lingulata</taxon>
        <taxon>Lingulida</taxon>
        <taxon>Linguloidea</taxon>
        <taxon>Lingulidae</taxon>
        <taxon>Lingula</taxon>
    </lineage>
</organism>
<feature type="transmembrane region" description="Helical" evidence="10">
    <location>
        <begin position="78"/>
        <end position="100"/>
    </location>
</feature>
<evidence type="ECO:0000256" key="8">
    <source>
        <dbReference type="ARBA" id="ARBA00023136"/>
    </source>
</evidence>
<protein>
    <recommendedName>
        <fullName evidence="4 9">ER membrane protein complex subunit 4</fullName>
    </recommendedName>
</protein>
<comment type="subcellular location">
    <subcellularLocation>
        <location evidence="1">Endoplasmic reticulum membrane</location>
        <topology evidence="1">Multi-pass membrane protein</topology>
    </subcellularLocation>
</comment>